<dbReference type="EMBL" id="SEWT01000002">
    <property type="protein sequence ID" value="RYU34759.1"/>
    <property type="molecule type" value="Genomic_DNA"/>
</dbReference>
<dbReference type="Pfam" id="PF23543">
    <property type="entry name" value="DUF6688_C"/>
    <property type="match status" value="1"/>
</dbReference>
<gene>
    <name evidence="3" type="ORF">EU507_04655</name>
</gene>
<accession>A0A8B3RXZ0</accession>
<evidence type="ECO:0000313" key="3">
    <source>
        <dbReference type="EMBL" id="RYU34759.1"/>
    </source>
</evidence>
<evidence type="ECO:0000259" key="1">
    <source>
        <dbReference type="Pfam" id="PF20394"/>
    </source>
</evidence>
<sequence>MVSILYVLIVLVCFVAPITLTLYNVYFLFKRSHESRFESAIERWTWSLGIILSLVFVRFMYMFKGDWQEVLINGATHNPIASEEQPVILWLIVIGLTGYFLLKFSKEKRLPPLVMVFAIAGTYIGIFVAAIWIVQLSNHILVVIFLGLPAFNFILLALRTIKEQIVAWQGDHTRVEKTGILAKVLMNSLNWWWLAFIFMLPILGIFLAVLILFGQRPDAMVRAWTETSDWALSQKISPPNVQVDEHYLCTVAACGHRNFVKPQRMGIRHNHQVVVNRQLCVANAFEQILEEKVPKTHRFMRKNYDTYGFPIAKKIHSPYVADLVYLMMKPAEYFFLLVLYLVDIKPENRIALQYITKPKNF</sequence>
<evidence type="ECO:0000259" key="2">
    <source>
        <dbReference type="Pfam" id="PF23543"/>
    </source>
</evidence>
<dbReference type="Proteomes" id="UP000292223">
    <property type="component" value="Unassembled WGS sequence"/>
</dbReference>
<dbReference type="Pfam" id="PF20394">
    <property type="entry name" value="DUF6688"/>
    <property type="match status" value="1"/>
</dbReference>
<evidence type="ECO:0000313" key="4">
    <source>
        <dbReference type="Proteomes" id="UP000292223"/>
    </source>
</evidence>
<protein>
    <submittedName>
        <fullName evidence="3">Uncharacterized protein</fullName>
    </submittedName>
</protein>
<feature type="domain" description="DUF6688" evidence="2">
    <location>
        <begin position="244"/>
        <end position="355"/>
    </location>
</feature>
<dbReference type="InterPro" id="IPR056491">
    <property type="entry name" value="DUF6688_C"/>
</dbReference>
<comment type="caution">
    <text evidence="3">The sequence shown here is derived from an EMBL/GenBank/DDBJ whole genome shotgun (WGS) entry which is preliminary data.</text>
</comment>
<feature type="domain" description="DUF6688" evidence="1">
    <location>
        <begin position="7"/>
        <end position="241"/>
    </location>
</feature>
<dbReference type="InterPro" id="IPR046510">
    <property type="entry name" value="DUF6688_N"/>
</dbReference>
<proteinExistence type="predicted"/>
<name>A0A8B3RXZ0_ENTFL</name>
<organism evidence="3 4">
    <name type="scientific">Enterococcus faecalis</name>
    <name type="common">Streptococcus faecalis</name>
    <dbReference type="NCBI Taxonomy" id="1351"/>
    <lineage>
        <taxon>Bacteria</taxon>
        <taxon>Bacillati</taxon>
        <taxon>Bacillota</taxon>
        <taxon>Bacilli</taxon>
        <taxon>Lactobacillales</taxon>
        <taxon>Enterococcaceae</taxon>
        <taxon>Enterococcus</taxon>
    </lineage>
</organism>
<dbReference type="AlphaFoldDB" id="A0A8B3RXZ0"/>
<reference evidence="3 4" key="1">
    <citation type="submission" date="2019-02" db="EMBL/GenBank/DDBJ databases">
        <title>From farm to fork: dissemination of Tn554::fexA-optrA in linezolid-resistant Enterococcus faecalis clones from chicken feces and meat in Tunisia.</title>
        <authorList>
            <person name="Tedim A.P."/>
            <person name="Elghaieb H."/>
            <person name="Abbassi M.S."/>
            <person name="Novais C."/>
            <person name="Hassen A."/>
            <person name="Peixe L."/>
            <person name="Freitas A.R."/>
        </authorList>
    </citation>
    <scope>NUCLEOTIDE SEQUENCE [LARGE SCALE GENOMIC DNA]</scope>
    <source>
        <strain evidence="3 4">728T</strain>
    </source>
</reference>
<dbReference type="RefSeq" id="WP_016622094.1">
    <property type="nucleotide sequence ID" value="NZ_CABGNX010000018.1"/>
</dbReference>